<gene>
    <name evidence="2" type="ORF">CAFE_20320</name>
</gene>
<sequence>MLDKNDLQAIAQLMDLKLQPINGQLDSMGKRFDFMGNRLDSMEKRLDSMEKRLGSIDERLSSVEEDTKVTRNAVNDLIEWADDASIQIVPLFKKSK</sequence>
<dbReference type="OrthoDB" id="1863565at2"/>
<dbReference type="RefSeq" id="WP_066649978.1">
    <property type="nucleotide sequence ID" value="NZ_VWXL01000053.1"/>
</dbReference>
<comment type="caution">
    <text evidence="2">The sequence shown here is derived from an EMBL/GenBank/DDBJ whole genome shotgun (WGS) entry which is preliminary data.</text>
</comment>
<accession>A0A6N8HZP4</accession>
<feature type="coiled-coil region" evidence="1">
    <location>
        <begin position="32"/>
        <end position="66"/>
    </location>
</feature>
<keyword evidence="1" id="KW-0175">Coiled coil</keyword>
<evidence type="ECO:0000313" key="2">
    <source>
        <dbReference type="EMBL" id="MVB11321.1"/>
    </source>
</evidence>
<reference evidence="2 3" key="1">
    <citation type="submission" date="2019-09" db="EMBL/GenBank/DDBJ databases">
        <title>Genome sequence of Clostridium sp. EA1.</title>
        <authorList>
            <person name="Poehlein A."/>
            <person name="Bengelsdorf F.R."/>
            <person name="Daniel R."/>
        </authorList>
    </citation>
    <scope>NUCLEOTIDE SEQUENCE [LARGE SCALE GENOMIC DNA]</scope>
    <source>
        <strain evidence="2 3">EA1</strain>
    </source>
</reference>
<dbReference type="Proteomes" id="UP000469440">
    <property type="component" value="Unassembled WGS sequence"/>
</dbReference>
<evidence type="ECO:0000256" key="1">
    <source>
        <dbReference type="SAM" id="Coils"/>
    </source>
</evidence>
<dbReference type="EMBL" id="VWXL01000053">
    <property type="protein sequence ID" value="MVB11321.1"/>
    <property type="molecule type" value="Genomic_DNA"/>
</dbReference>
<organism evidence="2 3">
    <name type="scientific">Caproicibacter fermentans</name>
    <dbReference type="NCBI Taxonomy" id="2576756"/>
    <lineage>
        <taxon>Bacteria</taxon>
        <taxon>Bacillati</taxon>
        <taxon>Bacillota</taxon>
        <taxon>Clostridia</taxon>
        <taxon>Eubacteriales</taxon>
        <taxon>Acutalibacteraceae</taxon>
        <taxon>Caproicibacter</taxon>
    </lineage>
</organism>
<name>A0A6N8HZP4_9FIRM</name>
<keyword evidence="3" id="KW-1185">Reference proteome</keyword>
<protein>
    <recommendedName>
        <fullName evidence="4">t-SNARE coiled-coil homology domain-containing protein</fullName>
    </recommendedName>
</protein>
<dbReference type="Gene3D" id="1.20.5.340">
    <property type="match status" value="1"/>
</dbReference>
<proteinExistence type="predicted"/>
<dbReference type="SUPFAM" id="SSF57997">
    <property type="entry name" value="Tropomyosin"/>
    <property type="match status" value="1"/>
</dbReference>
<evidence type="ECO:0000313" key="3">
    <source>
        <dbReference type="Proteomes" id="UP000469440"/>
    </source>
</evidence>
<dbReference type="AlphaFoldDB" id="A0A6N8HZP4"/>
<evidence type="ECO:0008006" key="4">
    <source>
        <dbReference type="Google" id="ProtNLM"/>
    </source>
</evidence>